<feature type="domain" description="Nucleolar 27S pre-rRNA processing Urb2/Npa2 C-terminal" evidence="1">
    <location>
        <begin position="1130"/>
        <end position="1363"/>
    </location>
</feature>
<dbReference type="GO" id="GO:0042254">
    <property type="term" value="P:ribosome biogenesis"/>
    <property type="evidence" value="ECO:0007669"/>
    <property type="project" value="TreeGrafter"/>
</dbReference>
<dbReference type="Pfam" id="PF10441">
    <property type="entry name" value="Urb2"/>
    <property type="match status" value="1"/>
</dbReference>
<accession>A0A3N4KDC1</accession>
<gene>
    <name evidence="2" type="ORF">P167DRAFT_540103</name>
</gene>
<reference evidence="2 3" key="1">
    <citation type="journal article" date="2018" name="Nat. Ecol. Evol.">
        <title>Pezizomycetes genomes reveal the molecular basis of ectomycorrhizal truffle lifestyle.</title>
        <authorList>
            <person name="Murat C."/>
            <person name="Payen T."/>
            <person name="Noel B."/>
            <person name="Kuo A."/>
            <person name="Morin E."/>
            <person name="Chen J."/>
            <person name="Kohler A."/>
            <person name="Krizsan K."/>
            <person name="Balestrini R."/>
            <person name="Da Silva C."/>
            <person name="Montanini B."/>
            <person name="Hainaut M."/>
            <person name="Levati E."/>
            <person name="Barry K.W."/>
            <person name="Belfiori B."/>
            <person name="Cichocki N."/>
            <person name="Clum A."/>
            <person name="Dockter R.B."/>
            <person name="Fauchery L."/>
            <person name="Guy J."/>
            <person name="Iotti M."/>
            <person name="Le Tacon F."/>
            <person name="Lindquist E.A."/>
            <person name="Lipzen A."/>
            <person name="Malagnac F."/>
            <person name="Mello A."/>
            <person name="Molinier V."/>
            <person name="Miyauchi S."/>
            <person name="Poulain J."/>
            <person name="Riccioni C."/>
            <person name="Rubini A."/>
            <person name="Sitrit Y."/>
            <person name="Splivallo R."/>
            <person name="Traeger S."/>
            <person name="Wang M."/>
            <person name="Zifcakova L."/>
            <person name="Wipf D."/>
            <person name="Zambonelli A."/>
            <person name="Paolocci F."/>
            <person name="Nowrousian M."/>
            <person name="Ottonello S."/>
            <person name="Baldrian P."/>
            <person name="Spatafora J.W."/>
            <person name="Henrissat B."/>
            <person name="Nagy L.G."/>
            <person name="Aury J.M."/>
            <person name="Wincker P."/>
            <person name="Grigoriev I.V."/>
            <person name="Bonfante P."/>
            <person name="Martin F.M."/>
        </authorList>
    </citation>
    <scope>NUCLEOTIDE SEQUENCE [LARGE SCALE GENOMIC DNA]</scope>
    <source>
        <strain evidence="2 3">CCBAS932</strain>
    </source>
</reference>
<dbReference type="Proteomes" id="UP000277580">
    <property type="component" value="Unassembled WGS sequence"/>
</dbReference>
<dbReference type="SUPFAM" id="SSF48371">
    <property type="entry name" value="ARM repeat"/>
    <property type="match status" value="1"/>
</dbReference>
<keyword evidence="3" id="KW-1185">Reference proteome</keyword>
<dbReference type="STRING" id="1392247.A0A3N4KDC1"/>
<dbReference type="EMBL" id="ML119182">
    <property type="protein sequence ID" value="RPB07478.1"/>
    <property type="molecule type" value="Genomic_DNA"/>
</dbReference>
<dbReference type="PANTHER" id="PTHR15682">
    <property type="entry name" value="UNHEALTHY RIBOSOME BIOGENESIS PROTEIN 2 HOMOLOG"/>
    <property type="match status" value="1"/>
</dbReference>
<name>A0A3N4KDC1_9PEZI</name>
<dbReference type="InterPro" id="IPR016024">
    <property type="entry name" value="ARM-type_fold"/>
</dbReference>
<dbReference type="InParanoid" id="A0A3N4KDC1"/>
<dbReference type="PANTHER" id="PTHR15682:SF2">
    <property type="entry name" value="UNHEALTHY RIBOSOME BIOGENESIS PROTEIN 2 HOMOLOG"/>
    <property type="match status" value="1"/>
</dbReference>
<evidence type="ECO:0000259" key="1">
    <source>
        <dbReference type="Pfam" id="PF10441"/>
    </source>
</evidence>
<sequence length="1370" mass="152352">MSTSLDPTIPLQKTADITKHLRSRDVPLAALLPFASTILDKTAGKENEKNIYFPQKEDWLLEWLVQRLGQDDSSAPEARCDPEFWIFLLRLLPLSSSAGGILKKHNILQLISKALSEAALSQKRDLTSPTVLGRDEDIDMEHEEIYSTPKERLSSDSSASSPEQILLLRRTPSRLQGLLASVSGVLSYIQENLGAGRRDGNIVAVLRGTAEIGAQILGSFLEACHVLIQEGIEIENEWINTVVNVWRSCVWGNPQLKKLSMIFSTSCLLPATHLLMTPSIPSNLRRKLEQLLAEFIFPHEILFPTDLGTTELSSKDLKPLLRPLKAQKDGLSNIFRIAITSHTKRRKPDSTTVEVIFESITSAILGILFPIKTINTRDAEIVMSLLEVLIETGTSISSNTIAELVDGISNLSHSNTSSAVRWDIIAIALKLDFDIFLGKGNEERALKLFSSLTNNFTDQETVYEVMKLLIDGFIKARDLGGFVNIWIAELRKDGARDGVWESDRVAKLFSLRMEASLLPGQIENVLKTAIQENSWVVIDGLLRGVKREDTHNKIRPLLNKITDKILDGEVGWRGWRALVRGLQIESGLAGGKQGKILKRLRKYDERGTNDDARRALFIGEVLMDSADGEGQAEVICVFIKAMKSTTRSWDRSLGDINPENLGVAIVLGVVGRWMTVLERARSDIRTGFVDEFLSMAIENDTAQKASDLTGRTLWQSMLVRGVSYENPSLKDAILAALVTKLESRFEISQDMNVSLGDIEKGRGVSMTEKDVECYIFLIQSISNFPLEAIKRTVRERILDVLVLLDSSLKKEGSSVLLRDAVKGLVARLWALGNASSFLARDVNGFIAWSLEEGGLGEAGRKILRCMFATKDQERSRQFLAKLVQSAEIEFLRNSEKPTIRAVKACEIIIEEFWRAGERNDVQQLRGKILEQLRNFLETGEINGHLVGAWRKIWALDRSPSDKEEVLGFAQNIIERIKGTLPKILTASEHLGEDGVGDAAHIVAEAVMILCASSNTTEEVIKTTALVVAILDSPFARFYRSEIILAYSEMVSISLDPEVYLDCMEVVIEGCFSLGETTAPAYWEILKVLINGAKIPEEEDKSKIIIDCLSKVFSKLARNLPKTKTVTEFLAVTDCMDIILREKTWAVMQYNIDETLASIAITSSSSGPQFTPVIVIADEIFLRLCNTLRLILSQHRRRVRGGRYHLVVAALQSLLHCIFKRKTARERKKSDKILHPPWLLPSTITSEMPIITDRCADGFNRLLATFCEPSAYSVRGKTRAGVDDNLVNSVRDREKREVASCVGGLLGEILKGDLAGGLDGDIKASINAIFEVLGTEGVKAFARTLDKEGRAMLRELRDEYNRVGGGASEKF</sequence>
<organism evidence="2 3">
    <name type="scientific">Morchella conica CCBAS932</name>
    <dbReference type="NCBI Taxonomy" id="1392247"/>
    <lineage>
        <taxon>Eukaryota</taxon>
        <taxon>Fungi</taxon>
        <taxon>Dikarya</taxon>
        <taxon>Ascomycota</taxon>
        <taxon>Pezizomycotina</taxon>
        <taxon>Pezizomycetes</taxon>
        <taxon>Pezizales</taxon>
        <taxon>Morchellaceae</taxon>
        <taxon>Morchella</taxon>
    </lineage>
</organism>
<evidence type="ECO:0000313" key="3">
    <source>
        <dbReference type="Proteomes" id="UP000277580"/>
    </source>
</evidence>
<evidence type="ECO:0000313" key="2">
    <source>
        <dbReference type="EMBL" id="RPB07478.1"/>
    </source>
</evidence>
<dbReference type="InterPro" id="IPR052609">
    <property type="entry name" value="Ribosome_Biogenesis_Reg"/>
</dbReference>
<dbReference type="OrthoDB" id="160374at2759"/>
<protein>
    <recommendedName>
        <fullName evidence="1">Nucleolar 27S pre-rRNA processing Urb2/Npa2 C-terminal domain-containing protein</fullName>
    </recommendedName>
</protein>
<dbReference type="GO" id="GO:0005730">
    <property type="term" value="C:nucleolus"/>
    <property type="evidence" value="ECO:0007669"/>
    <property type="project" value="TreeGrafter"/>
</dbReference>
<dbReference type="InterPro" id="IPR018849">
    <property type="entry name" value="Urb2/Npa2_C"/>
</dbReference>
<proteinExistence type="predicted"/>